<dbReference type="SUPFAM" id="SSF111352">
    <property type="entry name" value="Ammonium transporter"/>
    <property type="match status" value="1"/>
</dbReference>
<organism evidence="10">
    <name type="scientific">Eutreptiella gymnastica</name>
    <dbReference type="NCBI Taxonomy" id="73025"/>
    <lineage>
        <taxon>Eukaryota</taxon>
        <taxon>Discoba</taxon>
        <taxon>Euglenozoa</taxon>
        <taxon>Euglenida</taxon>
        <taxon>Spirocuta</taxon>
        <taxon>Euglenophyceae</taxon>
        <taxon>Eutreptiales</taxon>
        <taxon>Eutreptiaceae</taxon>
        <taxon>Eutreptiella</taxon>
    </lineage>
</organism>
<feature type="transmembrane region" description="Helical" evidence="8">
    <location>
        <begin position="232"/>
        <end position="248"/>
    </location>
</feature>
<feature type="transmembrane region" description="Helical" evidence="8">
    <location>
        <begin position="356"/>
        <end position="377"/>
    </location>
</feature>
<dbReference type="NCBIfam" id="TIGR00836">
    <property type="entry name" value="amt"/>
    <property type="match status" value="1"/>
</dbReference>
<evidence type="ECO:0000256" key="3">
    <source>
        <dbReference type="ARBA" id="ARBA00022448"/>
    </source>
</evidence>
<dbReference type="PROSITE" id="PS01219">
    <property type="entry name" value="AMMONIUM_TRANSP"/>
    <property type="match status" value="1"/>
</dbReference>
<dbReference type="InterPro" id="IPR018047">
    <property type="entry name" value="Ammonium_transpt_CS"/>
</dbReference>
<gene>
    <name evidence="10" type="ORF">EGYM00392_LOCUS51786</name>
</gene>
<feature type="transmembrane region" description="Helical" evidence="8">
    <location>
        <begin position="326"/>
        <end position="344"/>
    </location>
</feature>
<feature type="domain" description="Ammonium transporter AmtB-like" evidence="9">
    <location>
        <begin position="15"/>
        <end position="446"/>
    </location>
</feature>
<feature type="transmembrane region" description="Helical" evidence="8">
    <location>
        <begin position="135"/>
        <end position="156"/>
    </location>
</feature>
<keyword evidence="5 8" id="KW-1133">Transmembrane helix</keyword>
<dbReference type="EMBL" id="HBGA01141110">
    <property type="protein sequence ID" value="CAD9040619.1"/>
    <property type="molecule type" value="Transcribed_RNA"/>
</dbReference>
<dbReference type="GO" id="GO:0005886">
    <property type="term" value="C:plasma membrane"/>
    <property type="evidence" value="ECO:0007669"/>
    <property type="project" value="UniProtKB-SubCell"/>
</dbReference>
<dbReference type="PANTHER" id="PTHR11730">
    <property type="entry name" value="AMMONIUM TRANSPORTER"/>
    <property type="match status" value="1"/>
</dbReference>
<feature type="transmembrane region" description="Helical" evidence="8">
    <location>
        <begin position="397"/>
        <end position="420"/>
    </location>
</feature>
<name>A0A7S1JDM4_9EUGL</name>
<dbReference type="InterPro" id="IPR029020">
    <property type="entry name" value="Ammonium/urea_transptr"/>
</dbReference>
<keyword evidence="4 8" id="KW-0812">Transmembrane</keyword>
<dbReference type="AlphaFoldDB" id="A0A7S1JDM4"/>
<dbReference type="PANTHER" id="PTHR11730:SF6">
    <property type="entry name" value="AMMONIUM TRANSPORTER"/>
    <property type="match status" value="1"/>
</dbReference>
<evidence type="ECO:0000256" key="4">
    <source>
        <dbReference type="ARBA" id="ARBA00022692"/>
    </source>
</evidence>
<evidence type="ECO:0000259" key="9">
    <source>
        <dbReference type="Pfam" id="PF00909"/>
    </source>
</evidence>
<protein>
    <recommendedName>
        <fullName evidence="8">Ammonium transporter</fullName>
    </recommendedName>
</protein>
<feature type="transmembrane region" description="Helical" evidence="8">
    <location>
        <begin position="268"/>
        <end position="289"/>
    </location>
</feature>
<evidence type="ECO:0000256" key="5">
    <source>
        <dbReference type="ARBA" id="ARBA00022989"/>
    </source>
</evidence>
<comment type="subcellular location">
    <subcellularLocation>
        <location evidence="8">Cell membrane</location>
        <topology evidence="8">Multi-pass membrane protein</topology>
    </subcellularLocation>
    <subcellularLocation>
        <location evidence="1">Membrane</location>
        <topology evidence="1">Multi-pass membrane protein</topology>
    </subcellularLocation>
</comment>
<keyword evidence="6 8" id="KW-0472">Membrane</keyword>
<keyword evidence="7 8" id="KW-0924">Ammonia transport</keyword>
<accession>A0A7S1JDM4</accession>
<dbReference type="GO" id="GO:0097272">
    <property type="term" value="P:ammonium homeostasis"/>
    <property type="evidence" value="ECO:0007669"/>
    <property type="project" value="TreeGrafter"/>
</dbReference>
<evidence type="ECO:0000313" key="10">
    <source>
        <dbReference type="EMBL" id="CAD9040619.1"/>
    </source>
</evidence>
<dbReference type="Gene3D" id="1.10.3430.10">
    <property type="entry name" value="Ammonium transporter AmtB like domains"/>
    <property type="match status" value="1"/>
</dbReference>
<evidence type="ECO:0000256" key="7">
    <source>
        <dbReference type="ARBA" id="ARBA00023177"/>
    </source>
</evidence>
<sequence>MAVTIDSLVIDMNQMWLILCAVLVFFMQVGFTMLECGSVRAKNVSNIIFKNVLDAVIAILAYWICGWAFAYGGDPARATSGTKTNTFIGSGEFCLVSSGAPEPAVYASWFFQAVFAATAITIVSGAVAERITMQAYAAMAVFMCAFIYPVVVHWVWSAQGWLSAFNTDSATRFGTNGMLDFAGSGVVHLVGGTSSFIAAWILGPRLGRFGTNRESIQHKQERAKIFRPHNRCLASLGTLILWVGWYGFNCGSTLVIANGASFVAAKVAVTTTLSAAAAGATCMLTNFFLTHTLDIDATLNGILAGLVSITASCSLVEPWAAVTIGLIGGFVYLGFSRLLVMLHIDDPLNASAVHGAAGLWGVTAVGLFTTANNLSSAYAVANPEKYGLFYGGGWEQLGVQCVGWLVILAWSAVLTALLLLPLKRLGHLRISPEVEVMGLDDQEHGGAYMTSLAQPEEFPEAVNYHLPYPMKDSFAYPYLPNTTVTPSFGVPGYQQPMFF</sequence>
<evidence type="ECO:0000256" key="8">
    <source>
        <dbReference type="RuleBase" id="RU362002"/>
    </source>
</evidence>
<evidence type="ECO:0000256" key="6">
    <source>
        <dbReference type="ARBA" id="ARBA00023136"/>
    </source>
</evidence>
<feature type="transmembrane region" description="Helical" evidence="8">
    <location>
        <begin position="15"/>
        <end position="36"/>
    </location>
</feature>
<dbReference type="InterPro" id="IPR024041">
    <property type="entry name" value="NH4_transpt_AmtB-like_dom"/>
</dbReference>
<reference evidence="10" key="1">
    <citation type="submission" date="2021-01" db="EMBL/GenBank/DDBJ databases">
        <authorList>
            <person name="Corre E."/>
            <person name="Pelletier E."/>
            <person name="Niang G."/>
            <person name="Scheremetjew M."/>
            <person name="Finn R."/>
            <person name="Kale V."/>
            <person name="Holt S."/>
            <person name="Cochrane G."/>
            <person name="Meng A."/>
            <person name="Brown T."/>
            <person name="Cohen L."/>
        </authorList>
    </citation>
    <scope>NUCLEOTIDE SEQUENCE</scope>
    <source>
        <strain evidence="10">NIES-381</strain>
    </source>
</reference>
<feature type="transmembrane region" description="Helical" evidence="8">
    <location>
        <begin position="48"/>
        <end position="70"/>
    </location>
</feature>
<feature type="transmembrane region" description="Helical" evidence="8">
    <location>
        <begin position="106"/>
        <end position="128"/>
    </location>
</feature>
<dbReference type="FunFam" id="1.10.3430.10:FF:000008">
    <property type="entry name" value="Ammonium transporter"/>
    <property type="match status" value="1"/>
</dbReference>
<evidence type="ECO:0000256" key="2">
    <source>
        <dbReference type="ARBA" id="ARBA00005887"/>
    </source>
</evidence>
<keyword evidence="3 8" id="KW-0813">Transport</keyword>
<comment type="similarity">
    <text evidence="2 8">Belongs to the ammonia transporter channel (TC 1.A.11.2) family.</text>
</comment>
<dbReference type="GO" id="GO:0008519">
    <property type="term" value="F:ammonium channel activity"/>
    <property type="evidence" value="ECO:0007669"/>
    <property type="project" value="InterPro"/>
</dbReference>
<dbReference type="Pfam" id="PF00909">
    <property type="entry name" value="Ammonium_transp"/>
    <property type="match status" value="1"/>
</dbReference>
<proteinExistence type="inferred from homology"/>
<evidence type="ECO:0000256" key="1">
    <source>
        <dbReference type="ARBA" id="ARBA00004141"/>
    </source>
</evidence>
<dbReference type="InterPro" id="IPR001905">
    <property type="entry name" value="Ammonium_transpt"/>
</dbReference>
<feature type="transmembrane region" description="Helical" evidence="8">
    <location>
        <begin position="181"/>
        <end position="203"/>
    </location>
</feature>